<evidence type="ECO:0000313" key="2">
    <source>
        <dbReference type="Proteomes" id="UP001060170"/>
    </source>
</evidence>
<organism evidence="1 2">
    <name type="scientific">Puccinia striiformis f. sp. tritici</name>
    <dbReference type="NCBI Taxonomy" id="168172"/>
    <lineage>
        <taxon>Eukaryota</taxon>
        <taxon>Fungi</taxon>
        <taxon>Dikarya</taxon>
        <taxon>Basidiomycota</taxon>
        <taxon>Pucciniomycotina</taxon>
        <taxon>Pucciniomycetes</taxon>
        <taxon>Pucciniales</taxon>
        <taxon>Pucciniaceae</taxon>
        <taxon>Puccinia</taxon>
    </lineage>
</organism>
<evidence type="ECO:0000313" key="1">
    <source>
        <dbReference type="EMBL" id="KAI7938463.1"/>
    </source>
</evidence>
<reference evidence="2" key="2">
    <citation type="journal article" date="2018" name="Mol. Plant Microbe Interact.">
        <title>Genome sequence resources for the wheat stripe rust pathogen (Puccinia striiformis f. sp. tritici) and the barley stripe rust pathogen (Puccinia striiformis f. sp. hordei).</title>
        <authorList>
            <person name="Xia C."/>
            <person name="Wang M."/>
            <person name="Yin C."/>
            <person name="Cornejo O.E."/>
            <person name="Hulbert S.H."/>
            <person name="Chen X."/>
        </authorList>
    </citation>
    <scope>NUCLEOTIDE SEQUENCE [LARGE SCALE GENOMIC DNA]</scope>
    <source>
        <strain evidence="2">93-210</strain>
    </source>
</reference>
<reference evidence="2" key="1">
    <citation type="journal article" date="2018" name="BMC Genomics">
        <title>Genomic insights into host adaptation between the wheat stripe rust pathogen (Puccinia striiformis f. sp. tritici) and the barley stripe rust pathogen (Puccinia striiformis f. sp. hordei).</title>
        <authorList>
            <person name="Xia C."/>
            <person name="Wang M."/>
            <person name="Yin C."/>
            <person name="Cornejo O.E."/>
            <person name="Hulbert S.H."/>
            <person name="Chen X."/>
        </authorList>
    </citation>
    <scope>NUCLEOTIDE SEQUENCE [LARGE SCALE GENOMIC DNA]</scope>
    <source>
        <strain evidence="2">93-210</strain>
    </source>
</reference>
<proteinExistence type="predicted"/>
<gene>
    <name evidence="1" type="ORF">MJO28_015383</name>
</gene>
<keyword evidence="2" id="KW-1185">Reference proteome</keyword>
<dbReference type="EMBL" id="CM045880">
    <property type="protein sequence ID" value="KAI7938463.1"/>
    <property type="molecule type" value="Genomic_DNA"/>
</dbReference>
<accession>A0ACC0DSH1</accession>
<dbReference type="Proteomes" id="UP001060170">
    <property type="component" value="Chromosome 16"/>
</dbReference>
<name>A0ACC0DSH1_9BASI</name>
<comment type="caution">
    <text evidence="1">The sequence shown here is derived from an EMBL/GenBank/DDBJ whole genome shotgun (WGS) entry which is preliminary data.</text>
</comment>
<protein>
    <submittedName>
        <fullName evidence="1">Uncharacterized protein</fullName>
    </submittedName>
</protein>
<sequence>MGLFSLNKIKSTIQNKLKLAAEIKLPLNWKIRLTMINQQEFLRQGQIGEEKGINQVEDDGLMLELIFRELQDSEIKKNNS</sequence>
<reference evidence="1 2" key="3">
    <citation type="journal article" date="2022" name="Microbiol. Spectr.">
        <title>Folding features and dynamics of 3D genome architecture in plant fungal pathogens.</title>
        <authorList>
            <person name="Xia C."/>
        </authorList>
    </citation>
    <scope>NUCLEOTIDE SEQUENCE [LARGE SCALE GENOMIC DNA]</scope>
    <source>
        <strain evidence="1 2">93-210</strain>
    </source>
</reference>